<dbReference type="RefSeq" id="WP_163285311.1">
    <property type="nucleotide sequence ID" value="NZ_JAAGVY010000017.1"/>
</dbReference>
<name>A0A7K3WQI7_9FLAO</name>
<evidence type="ECO:0000256" key="8">
    <source>
        <dbReference type="ARBA" id="ARBA00023284"/>
    </source>
</evidence>
<evidence type="ECO:0000256" key="7">
    <source>
        <dbReference type="ARBA" id="ARBA00023157"/>
    </source>
</evidence>
<evidence type="ECO:0000256" key="9">
    <source>
        <dbReference type="ARBA" id="ARBA00023285"/>
    </source>
</evidence>
<proteinExistence type="inferred from homology"/>
<comment type="catalytic activity">
    <reaction evidence="10">
        <text>a 2'-deoxyribonucleoside 5'-triphosphate + [thioredoxin]-disulfide + H2O = a ribonucleoside 5'-triphosphate + [thioredoxin]-dithiol</text>
        <dbReference type="Rhea" id="RHEA:12701"/>
        <dbReference type="Rhea" id="RHEA-COMP:10698"/>
        <dbReference type="Rhea" id="RHEA-COMP:10700"/>
        <dbReference type="ChEBI" id="CHEBI:15377"/>
        <dbReference type="ChEBI" id="CHEBI:29950"/>
        <dbReference type="ChEBI" id="CHEBI:50058"/>
        <dbReference type="ChEBI" id="CHEBI:61557"/>
        <dbReference type="ChEBI" id="CHEBI:61560"/>
        <dbReference type="EC" id="1.17.4.2"/>
    </reaction>
</comment>
<dbReference type="PANTHER" id="PTHR43371">
    <property type="entry name" value="VITAMIN B12-DEPENDENT RIBONUCLEOTIDE REDUCTASE"/>
    <property type="match status" value="1"/>
</dbReference>
<evidence type="ECO:0000256" key="4">
    <source>
        <dbReference type="ARBA" id="ARBA00022628"/>
    </source>
</evidence>
<keyword evidence="13" id="KW-0645">Protease</keyword>
<keyword evidence="7" id="KW-1015">Disulfide bond</keyword>
<evidence type="ECO:0000259" key="11">
    <source>
        <dbReference type="Pfam" id="PF17975"/>
    </source>
</evidence>
<dbReference type="GO" id="GO:0006260">
    <property type="term" value="P:DNA replication"/>
    <property type="evidence" value="ECO:0007669"/>
    <property type="project" value="UniProtKB-KW"/>
</dbReference>
<accession>A0A7K3WQI7</accession>
<gene>
    <name evidence="13" type="ORF">G3O08_10455</name>
</gene>
<comment type="cofactor">
    <cofactor evidence="1">
        <name>adenosylcob(III)alamin</name>
        <dbReference type="ChEBI" id="CHEBI:18408"/>
    </cofactor>
</comment>
<dbReference type="Proteomes" id="UP000486602">
    <property type="component" value="Unassembled WGS sequence"/>
</dbReference>
<evidence type="ECO:0000313" key="13">
    <source>
        <dbReference type="EMBL" id="NEN23919.1"/>
    </source>
</evidence>
<keyword evidence="9" id="KW-0170">Cobalt</keyword>
<dbReference type="Pfam" id="PF21995">
    <property type="entry name" value="RNR-II_ins_dom"/>
    <property type="match status" value="1"/>
</dbReference>
<dbReference type="Pfam" id="PF17975">
    <property type="entry name" value="RNR_Alpha"/>
    <property type="match status" value="1"/>
</dbReference>
<dbReference type="SUPFAM" id="SSF51998">
    <property type="entry name" value="PFL-like glycyl radical enzymes"/>
    <property type="match status" value="1"/>
</dbReference>
<dbReference type="PANTHER" id="PTHR43371:SF1">
    <property type="entry name" value="RIBONUCLEOSIDE-DIPHOSPHATE REDUCTASE"/>
    <property type="match status" value="1"/>
</dbReference>
<keyword evidence="8" id="KW-0676">Redox-active center</keyword>
<evidence type="ECO:0000256" key="5">
    <source>
        <dbReference type="ARBA" id="ARBA00022705"/>
    </source>
</evidence>
<evidence type="ECO:0000256" key="6">
    <source>
        <dbReference type="ARBA" id="ARBA00023002"/>
    </source>
</evidence>
<dbReference type="GO" id="GO:0006508">
    <property type="term" value="P:proteolysis"/>
    <property type="evidence" value="ECO:0007669"/>
    <property type="project" value="UniProtKB-KW"/>
</dbReference>
<evidence type="ECO:0000256" key="3">
    <source>
        <dbReference type="ARBA" id="ARBA00012275"/>
    </source>
</evidence>
<dbReference type="InterPro" id="IPR050862">
    <property type="entry name" value="RdRp_reductase_class-2"/>
</dbReference>
<dbReference type="AlphaFoldDB" id="A0A7K3WQI7"/>
<sequence>MLSFKLDPDFVSKYREITPDFGFNGLGLLTYYRTYSRLKEDGTNEHWYETVQRVVEGAYTLQKDHILRNELGWNDRKGQRSAQEMYDRIFTMKFLPPGRMLWALGSKIVHECKVGQALFNCAFVSTDNIDHSVLEATKPFTFMMDMSMVGVGVGFDVEGAGKITVQKPIGLETEVFDIPDSREGWVKSLELLLANYFSGHFELSVEKETVFNYDLIRPSGAAIAGFGGVSSGPAPLIRMHDQIRDILKGLDGKELSVTAITDIMNMIGQCVVAGNVRRTAQIALGGVDDAEYRKLKDYAWDSETSSYKGNQAQRAAWGWASNNSVKVDNKTNFKEVAKQVAINGEPGFVFMDNIRDFSRMCDPADYKDIKAKGTNPCGEQSLESYELCCLVETFPSRAESKEDYLRTLKFAYLLGKTATLVSTTWQDSNRVQKRNRRIGTSVSGVTNFIHKYSLETFRQWLMSGYNEIQGWDDIYSSWLCVPKSIKMTSVKPSGTVSLLAGVNPGCHFPEFDYYIRRVRVAKNSPLIPAIIDSGLHIEDDVVDSSSAVVSFPVHNEGRSLKNVSIWEQVSLAAFLQKYWSDNQVSCTVTFKPEEADQIEPALDFFKYEIKSISFLPKIETGAYAQMPYEAITKEKYKEMAARVTPLNLIEMSQEAKGEKFCNNDTCEVISL</sequence>
<keyword evidence="4" id="KW-0846">Cobalamin</keyword>
<keyword evidence="13" id="KW-0378">Hydrolase</keyword>
<evidence type="ECO:0000256" key="1">
    <source>
        <dbReference type="ARBA" id="ARBA00001922"/>
    </source>
</evidence>
<comment type="caution">
    <text evidence="13">The sequence shown here is derived from an EMBL/GenBank/DDBJ whole genome shotgun (WGS) entry which is preliminary data.</text>
</comment>
<protein>
    <recommendedName>
        <fullName evidence="3">ribonucleoside-triphosphate reductase (thioredoxin)</fullName>
        <ecNumber evidence="3">1.17.4.2</ecNumber>
    </recommendedName>
</protein>
<keyword evidence="6" id="KW-0560">Oxidoreductase</keyword>
<dbReference type="EC" id="1.17.4.2" evidence="3"/>
<evidence type="ECO:0000256" key="2">
    <source>
        <dbReference type="ARBA" id="ARBA00005654"/>
    </source>
</evidence>
<evidence type="ECO:0000256" key="10">
    <source>
        <dbReference type="ARBA" id="ARBA00048987"/>
    </source>
</evidence>
<dbReference type="InterPro" id="IPR054158">
    <property type="entry name" value="RNR-II_ins_dom"/>
</dbReference>
<feature type="domain" description="Ribonucleotide reductase alpha-helical" evidence="11">
    <location>
        <begin position="6"/>
        <end position="106"/>
    </location>
</feature>
<feature type="domain" description="B12-dependent ribonucleotide reductase insertion" evidence="12">
    <location>
        <begin position="173"/>
        <end position="247"/>
    </location>
</feature>
<dbReference type="EMBL" id="JAAGVY010000017">
    <property type="protein sequence ID" value="NEN23919.1"/>
    <property type="molecule type" value="Genomic_DNA"/>
</dbReference>
<keyword evidence="5" id="KW-0235">DNA replication</keyword>
<dbReference type="GO" id="GO:0031419">
    <property type="term" value="F:cobalamin binding"/>
    <property type="evidence" value="ECO:0007669"/>
    <property type="project" value="UniProtKB-KW"/>
</dbReference>
<reference evidence="13 14" key="1">
    <citation type="submission" date="2020-02" db="EMBL/GenBank/DDBJ databases">
        <title>Out from the shadows clarifying the taxonomy of the family Cryomorphaceae and related taxa by utilizing the GTDB taxonomic framework.</title>
        <authorList>
            <person name="Bowman J.P."/>
        </authorList>
    </citation>
    <scope>NUCLEOTIDE SEQUENCE [LARGE SCALE GENOMIC DNA]</scope>
    <source>
        <strain evidence="13 14">QSSC 1-22</strain>
    </source>
</reference>
<dbReference type="GO" id="GO:0004748">
    <property type="term" value="F:ribonucleoside-diphosphate reductase activity, thioredoxin disulfide as acceptor"/>
    <property type="evidence" value="ECO:0007669"/>
    <property type="project" value="TreeGrafter"/>
</dbReference>
<organism evidence="13 14">
    <name type="scientific">Cryomorpha ignava</name>
    <dbReference type="NCBI Taxonomy" id="101383"/>
    <lineage>
        <taxon>Bacteria</taxon>
        <taxon>Pseudomonadati</taxon>
        <taxon>Bacteroidota</taxon>
        <taxon>Flavobacteriia</taxon>
        <taxon>Flavobacteriales</taxon>
        <taxon>Cryomorphaceae</taxon>
        <taxon>Cryomorpha</taxon>
    </lineage>
</organism>
<dbReference type="GO" id="GO:0008998">
    <property type="term" value="F:ribonucleoside-triphosphate reductase (thioredoxin) activity"/>
    <property type="evidence" value="ECO:0007669"/>
    <property type="project" value="UniProtKB-EC"/>
</dbReference>
<evidence type="ECO:0000313" key="14">
    <source>
        <dbReference type="Proteomes" id="UP000486602"/>
    </source>
</evidence>
<keyword evidence="14" id="KW-1185">Reference proteome</keyword>
<comment type="similarity">
    <text evidence="2">Belongs to the class II ribonucleoside-triphosphate reductase family.</text>
</comment>
<dbReference type="InterPro" id="IPR040763">
    <property type="entry name" value="RNR_alpha_hel"/>
</dbReference>
<dbReference type="Gene3D" id="3.20.70.20">
    <property type="match status" value="3"/>
</dbReference>
<evidence type="ECO:0000259" key="12">
    <source>
        <dbReference type="Pfam" id="PF21995"/>
    </source>
</evidence>
<dbReference type="GO" id="GO:0008233">
    <property type="term" value="F:peptidase activity"/>
    <property type="evidence" value="ECO:0007669"/>
    <property type="project" value="UniProtKB-KW"/>
</dbReference>